<dbReference type="STRING" id="630515.SAMN04489812_2210"/>
<reference evidence="2 3" key="1">
    <citation type="submission" date="2016-10" db="EMBL/GenBank/DDBJ databases">
        <authorList>
            <person name="de Groot N.N."/>
        </authorList>
    </citation>
    <scope>NUCLEOTIDE SEQUENCE [LARGE SCALE GENOMIC DNA]</scope>
    <source>
        <strain evidence="2 3">DSM 21800</strain>
    </source>
</reference>
<evidence type="ECO:0000256" key="1">
    <source>
        <dbReference type="SAM" id="MobiDB-lite"/>
    </source>
</evidence>
<name>A0A1H1T0L5_9ACTN</name>
<dbReference type="Proteomes" id="UP000199103">
    <property type="component" value="Chromosome I"/>
</dbReference>
<feature type="region of interest" description="Disordered" evidence="1">
    <location>
        <begin position="206"/>
        <end position="237"/>
    </location>
</feature>
<protein>
    <submittedName>
        <fullName evidence="2">Uncharacterized protein</fullName>
    </submittedName>
</protein>
<proteinExistence type="predicted"/>
<evidence type="ECO:0000313" key="3">
    <source>
        <dbReference type="Proteomes" id="UP000199103"/>
    </source>
</evidence>
<dbReference type="RefSeq" id="WP_091524402.1">
    <property type="nucleotide sequence ID" value="NZ_LT629772.1"/>
</dbReference>
<accession>A0A1H1T0L5</accession>
<sequence length="237" mass="24996">MTVGANSIKEGAAADEALPPVLQEILDDSEPTPAGRSFYPADDQPMREAARTLAQQPGYYVVDIHGTADRAKVGPTWLDADQLAALIRETPDWQGQPVFLMSCDTGRRDDGFAQQLATSLRVDVTAPDKLAWSDFEPGGGAQPYSSDGCLDGFGIPRPIKPPTGTFVTFSPAEPAQLAAGDGRAAELGSGTDQTALGLLHRRVGAGSAAVADRDVSRPPLRSQPGRRQDMGDQLRGG</sequence>
<keyword evidence="3" id="KW-1185">Reference proteome</keyword>
<organism evidence="2 3">
    <name type="scientific">Microlunatus soli</name>
    <dbReference type="NCBI Taxonomy" id="630515"/>
    <lineage>
        <taxon>Bacteria</taxon>
        <taxon>Bacillati</taxon>
        <taxon>Actinomycetota</taxon>
        <taxon>Actinomycetes</taxon>
        <taxon>Propionibacteriales</taxon>
        <taxon>Propionibacteriaceae</taxon>
        <taxon>Microlunatus</taxon>
    </lineage>
</organism>
<dbReference type="OrthoDB" id="3314917at2"/>
<dbReference type="EMBL" id="LT629772">
    <property type="protein sequence ID" value="SDS53797.1"/>
    <property type="molecule type" value="Genomic_DNA"/>
</dbReference>
<feature type="compositionally biased region" description="Basic and acidic residues" evidence="1">
    <location>
        <begin position="226"/>
        <end position="237"/>
    </location>
</feature>
<evidence type="ECO:0000313" key="2">
    <source>
        <dbReference type="EMBL" id="SDS53797.1"/>
    </source>
</evidence>
<dbReference type="AlphaFoldDB" id="A0A1H1T0L5"/>
<gene>
    <name evidence="2" type="ORF">SAMN04489812_2210</name>
</gene>